<dbReference type="AlphaFoldDB" id="A0A6J4LMJ9"/>
<dbReference type="InterPro" id="IPR050765">
    <property type="entry name" value="Riboflavin_Biosynth_HTPR"/>
</dbReference>
<dbReference type="SUPFAM" id="SSF53597">
    <property type="entry name" value="Dihydrofolate reductase-like"/>
    <property type="match status" value="1"/>
</dbReference>
<dbReference type="GO" id="GO:0009231">
    <property type="term" value="P:riboflavin biosynthetic process"/>
    <property type="evidence" value="ECO:0007669"/>
    <property type="project" value="InterPro"/>
</dbReference>
<proteinExistence type="predicted"/>
<feature type="domain" description="Bacterial bifunctional deaminase-reductase C-terminal" evidence="1">
    <location>
        <begin position="5"/>
        <end position="156"/>
    </location>
</feature>
<sequence>MLTQYFVAASLDGFIATEDDNIDWLLSVDAGDAGPDTANPYESFIAGVGAVAVGATTYEWVLAHDPGFTGFDRPTWVFTHRDLPLADDGQVRLTDAPVPRVHAEMAEAAGEQNLWLVGGGELVGQFLDHDLLDELWLGLTPVVLGSGKPLLPRRRTTPMRLLATVPSSNGTFVHLRYSLR</sequence>
<dbReference type="EC" id="1.5.1.3" evidence="2"/>
<gene>
    <name evidence="2" type="ORF">AVDCRST_MAG34-808</name>
</gene>
<keyword evidence="2" id="KW-0560">Oxidoreductase</keyword>
<accession>A0A6J4LMJ9</accession>
<dbReference type="EMBL" id="CADCUI010000014">
    <property type="protein sequence ID" value="CAA9335713.1"/>
    <property type="molecule type" value="Genomic_DNA"/>
</dbReference>
<dbReference type="InterPro" id="IPR024072">
    <property type="entry name" value="DHFR-like_dom_sf"/>
</dbReference>
<name>A0A6J4LMJ9_9ACTN</name>
<dbReference type="Gene3D" id="3.40.430.10">
    <property type="entry name" value="Dihydrofolate Reductase, subunit A"/>
    <property type="match status" value="1"/>
</dbReference>
<dbReference type="GO" id="GO:0004146">
    <property type="term" value="F:dihydrofolate reductase activity"/>
    <property type="evidence" value="ECO:0007669"/>
    <property type="project" value="UniProtKB-EC"/>
</dbReference>
<dbReference type="PANTHER" id="PTHR38011">
    <property type="entry name" value="DIHYDROFOLATE REDUCTASE FAMILY PROTEIN (AFU_ORTHOLOGUE AFUA_8G06820)"/>
    <property type="match status" value="1"/>
</dbReference>
<evidence type="ECO:0000259" key="1">
    <source>
        <dbReference type="Pfam" id="PF01872"/>
    </source>
</evidence>
<evidence type="ECO:0000313" key="2">
    <source>
        <dbReference type="EMBL" id="CAA9335713.1"/>
    </source>
</evidence>
<dbReference type="Pfam" id="PF01872">
    <property type="entry name" value="RibD_C"/>
    <property type="match status" value="1"/>
</dbReference>
<organism evidence="2">
    <name type="scientific">uncultured Nocardioidaceae bacterium</name>
    <dbReference type="NCBI Taxonomy" id="253824"/>
    <lineage>
        <taxon>Bacteria</taxon>
        <taxon>Bacillati</taxon>
        <taxon>Actinomycetota</taxon>
        <taxon>Actinomycetes</taxon>
        <taxon>Propionibacteriales</taxon>
        <taxon>Nocardioidaceae</taxon>
        <taxon>environmental samples</taxon>
    </lineage>
</organism>
<dbReference type="PANTHER" id="PTHR38011:SF11">
    <property type="entry name" value="2,5-DIAMINO-6-RIBOSYLAMINO-4(3H)-PYRIMIDINONE 5'-PHOSPHATE REDUCTASE"/>
    <property type="match status" value="1"/>
</dbReference>
<dbReference type="InterPro" id="IPR002734">
    <property type="entry name" value="RibDG_C"/>
</dbReference>
<protein>
    <submittedName>
        <fullName evidence="2">Dihydrofolate reductase</fullName>
        <ecNumber evidence="2">1.5.1.3</ecNumber>
    </submittedName>
</protein>
<reference evidence="2" key="1">
    <citation type="submission" date="2020-02" db="EMBL/GenBank/DDBJ databases">
        <authorList>
            <person name="Meier V. D."/>
        </authorList>
    </citation>
    <scope>NUCLEOTIDE SEQUENCE</scope>
    <source>
        <strain evidence="2">AVDCRST_MAG34</strain>
    </source>
</reference>
<dbReference type="GO" id="GO:0008703">
    <property type="term" value="F:5-amino-6-(5-phosphoribosylamino)uracil reductase activity"/>
    <property type="evidence" value="ECO:0007669"/>
    <property type="project" value="InterPro"/>
</dbReference>